<protein>
    <submittedName>
        <fullName evidence="1">Uncharacterized protein</fullName>
    </submittedName>
</protein>
<proteinExistence type="predicted"/>
<dbReference type="AlphaFoldDB" id="E6PQI8"/>
<organism evidence="1">
    <name type="scientific">mine drainage metagenome</name>
    <dbReference type="NCBI Taxonomy" id="410659"/>
    <lineage>
        <taxon>unclassified sequences</taxon>
        <taxon>metagenomes</taxon>
        <taxon>ecological metagenomes</taxon>
    </lineage>
</organism>
<dbReference type="EMBL" id="CABM01000042">
    <property type="protein sequence ID" value="CBH97193.1"/>
    <property type="molecule type" value="Genomic_DNA"/>
</dbReference>
<reference evidence="1" key="1">
    <citation type="submission" date="2009-10" db="EMBL/GenBank/DDBJ databases">
        <title>Diversity of trophic interactions inside an arsenic-rich microbial ecosystem.</title>
        <authorList>
            <person name="Bertin P.N."/>
            <person name="Heinrich-Salmeron A."/>
            <person name="Pelletier E."/>
            <person name="Goulhen-Chollet F."/>
            <person name="Arsene-Ploetze F."/>
            <person name="Gallien S."/>
            <person name="Calteau A."/>
            <person name="Vallenet D."/>
            <person name="Casiot C."/>
            <person name="Chane-Woon-Ming B."/>
            <person name="Giloteaux L."/>
            <person name="Barakat M."/>
            <person name="Bonnefoy V."/>
            <person name="Bruneel O."/>
            <person name="Chandler M."/>
            <person name="Cleiss J."/>
            <person name="Duran R."/>
            <person name="Elbaz-Poulichet F."/>
            <person name="Fonknechten N."/>
            <person name="Lauga B."/>
            <person name="Mornico D."/>
            <person name="Ortet P."/>
            <person name="Schaeffer C."/>
            <person name="Siguier P."/>
            <person name="Alexander Thil Smith A."/>
            <person name="Van Dorsselaer A."/>
            <person name="Weissenbach J."/>
            <person name="Medigue C."/>
            <person name="Le Paslier D."/>
        </authorList>
    </citation>
    <scope>NUCLEOTIDE SEQUENCE</scope>
</reference>
<sequence>MLENSAQCIALVKLYQLRAILQATGNSRHQRCTGVTLALFNAEFFVGRGGGILPTCAR</sequence>
<accession>E6PQI8</accession>
<gene>
    <name evidence="1" type="ORF">CARN2_2665</name>
</gene>
<evidence type="ECO:0000313" key="1">
    <source>
        <dbReference type="EMBL" id="CBH97193.1"/>
    </source>
</evidence>
<comment type="caution">
    <text evidence="1">The sequence shown here is derived from an EMBL/GenBank/DDBJ whole genome shotgun (WGS) entry which is preliminary data.</text>
</comment>
<name>E6PQI8_9ZZZZ</name>